<organism evidence="4 5">
    <name type="scientific">Streptomyces osmaniensis</name>
    <dbReference type="NCBI Taxonomy" id="593134"/>
    <lineage>
        <taxon>Bacteria</taxon>
        <taxon>Bacillati</taxon>
        <taxon>Actinomycetota</taxon>
        <taxon>Actinomycetes</taxon>
        <taxon>Kitasatosporales</taxon>
        <taxon>Streptomycetaceae</taxon>
        <taxon>Streptomyces</taxon>
    </lineage>
</organism>
<keyword evidence="5" id="KW-1185">Reference proteome</keyword>
<proteinExistence type="predicted"/>
<feature type="region of interest" description="Disordered" evidence="1">
    <location>
        <begin position="103"/>
        <end position="146"/>
    </location>
</feature>
<evidence type="ECO:0000259" key="3">
    <source>
        <dbReference type="Pfam" id="PF10708"/>
    </source>
</evidence>
<keyword evidence="2" id="KW-0812">Transmembrane</keyword>
<name>A0ABP6WNJ5_9ACTN</name>
<comment type="caution">
    <text evidence="4">The sequence shown here is derived from an EMBL/GenBank/DDBJ whole genome shotgun (WGS) entry which is preliminary data.</text>
</comment>
<feature type="compositionally biased region" description="Pro residues" evidence="1">
    <location>
        <begin position="37"/>
        <end position="51"/>
    </location>
</feature>
<feature type="domain" description="DUF2510" evidence="3">
    <location>
        <begin position="7"/>
        <end position="39"/>
    </location>
</feature>
<feature type="compositionally biased region" description="Basic and acidic residues" evidence="1">
    <location>
        <begin position="17"/>
        <end position="34"/>
    </location>
</feature>
<feature type="compositionally biased region" description="Polar residues" evidence="1">
    <location>
        <begin position="112"/>
        <end position="121"/>
    </location>
</feature>
<dbReference type="Proteomes" id="UP001500707">
    <property type="component" value="Unassembled WGS sequence"/>
</dbReference>
<evidence type="ECO:0000313" key="5">
    <source>
        <dbReference type="Proteomes" id="UP001500707"/>
    </source>
</evidence>
<evidence type="ECO:0000256" key="2">
    <source>
        <dbReference type="SAM" id="Phobius"/>
    </source>
</evidence>
<evidence type="ECO:0000313" key="4">
    <source>
        <dbReference type="EMBL" id="GAA3553572.1"/>
    </source>
</evidence>
<accession>A0ABP6WNJ5</accession>
<gene>
    <name evidence="4" type="ORF">GCM10022295_39560</name>
</gene>
<feature type="compositionally biased region" description="Low complexity" evidence="1">
    <location>
        <begin position="128"/>
        <end position="142"/>
    </location>
</feature>
<evidence type="ECO:0000256" key="1">
    <source>
        <dbReference type="SAM" id="MobiDB-lite"/>
    </source>
</evidence>
<dbReference type="Pfam" id="PF10708">
    <property type="entry name" value="DUF2510"/>
    <property type="match status" value="1"/>
</dbReference>
<keyword evidence="2" id="KW-1133">Transmembrane helix</keyword>
<feature type="region of interest" description="Disordered" evidence="1">
    <location>
        <begin position="1"/>
        <end position="76"/>
    </location>
</feature>
<protein>
    <submittedName>
        <fullName evidence="4">DUF2510 domain-containing protein</fullName>
    </submittedName>
</protein>
<reference evidence="5" key="1">
    <citation type="journal article" date="2019" name="Int. J. Syst. Evol. Microbiol.">
        <title>The Global Catalogue of Microorganisms (GCM) 10K type strain sequencing project: providing services to taxonomists for standard genome sequencing and annotation.</title>
        <authorList>
            <consortium name="The Broad Institute Genomics Platform"/>
            <consortium name="The Broad Institute Genome Sequencing Center for Infectious Disease"/>
            <person name="Wu L."/>
            <person name="Ma J."/>
        </authorList>
    </citation>
    <scope>NUCLEOTIDE SEQUENCE [LARGE SCALE GENOMIC DNA]</scope>
    <source>
        <strain evidence="5">JCM 17656</strain>
    </source>
</reference>
<feature type="transmembrane region" description="Helical" evidence="2">
    <location>
        <begin position="80"/>
        <end position="101"/>
    </location>
</feature>
<sequence>MSMTPPPGWYRDPSAPHVERWWDGTAWTEHRRAPEAPAAPTPPASGPPVSGPPAYGSQPTVPLTPGRPSDGGASGKGPKVVALIAAGAVLLTAIVTGVIVLGEDDGGGKTETAPTLATSQPVDREPASDTPSPSESTTEAPADGPAVVTDQLNGITLPLLDGWVRPRNVTEADILMTTDGTYDCPADFGFCRHGKVSSRTATADDGSSPEAIAKADIAKAADAAYDRDLIGRRPFGGIESHKVMGSGPISVAGRAGWFVRWRVTTAKGPGGYVQSLAFPSGVGTGSPVVVRYVFDAGDDGPPLADMDRLTKGIRSTTD</sequence>
<keyword evidence="2" id="KW-0472">Membrane</keyword>
<dbReference type="EMBL" id="BAABCE010000007">
    <property type="protein sequence ID" value="GAA3553572.1"/>
    <property type="molecule type" value="Genomic_DNA"/>
</dbReference>
<dbReference type="InterPro" id="IPR018929">
    <property type="entry name" value="DUF2510"/>
</dbReference>